<organism evidence="2 3">
    <name type="scientific">Trichonephila clavipes</name>
    <name type="common">Golden silk orbweaver</name>
    <name type="synonym">Nephila clavipes</name>
    <dbReference type="NCBI Taxonomy" id="2585209"/>
    <lineage>
        <taxon>Eukaryota</taxon>
        <taxon>Metazoa</taxon>
        <taxon>Ecdysozoa</taxon>
        <taxon>Arthropoda</taxon>
        <taxon>Chelicerata</taxon>
        <taxon>Arachnida</taxon>
        <taxon>Araneae</taxon>
        <taxon>Araneomorphae</taxon>
        <taxon>Entelegynae</taxon>
        <taxon>Araneoidea</taxon>
        <taxon>Nephilidae</taxon>
        <taxon>Trichonephila</taxon>
    </lineage>
</organism>
<name>A0A8X6SIV1_TRICX</name>
<dbReference type="EMBL" id="BMAU01021329">
    <property type="protein sequence ID" value="GFY14534.1"/>
    <property type="molecule type" value="Genomic_DNA"/>
</dbReference>
<protein>
    <submittedName>
        <fullName evidence="2">Uncharacterized protein</fullName>
    </submittedName>
</protein>
<gene>
    <name evidence="2" type="ORF">TNCV_1315881</name>
</gene>
<proteinExistence type="predicted"/>
<comment type="caution">
    <text evidence="2">The sequence shown here is derived from an EMBL/GenBank/DDBJ whole genome shotgun (WGS) entry which is preliminary data.</text>
</comment>
<evidence type="ECO:0000256" key="1">
    <source>
        <dbReference type="SAM" id="MobiDB-lite"/>
    </source>
</evidence>
<accession>A0A8X6SIV1</accession>
<evidence type="ECO:0000313" key="3">
    <source>
        <dbReference type="Proteomes" id="UP000887159"/>
    </source>
</evidence>
<evidence type="ECO:0000313" key="2">
    <source>
        <dbReference type="EMBL" id="GFY14534.1"/>
    </source>
</evidence>
<dbReference type="AlphaFoldDB" id="A0A8X6SIV1"/>
<sequence length="173" mass="19553">MATGSYLTPNYSRSQIAVKSLTIPKRGNNKKKKSLNSRVDGPLKGTINPLSPPLQFQSPPFPPCPDHHPVSSIPPPSQLESSPVVRTVIPNLGRRPHRWDMAIFWWGMGWTCTLRLTIAKTMGALLVEWQRQQQNCRIWSEANPQVYVETPLHPEKLTVWCALWAGGILLQKR</sequence>
<dbReference type="Proteomes" id="UP000887159">
    <property type="component" value="Unassembled WGS sequence"/>
</dbReference>
<keyword evidence="3" id="KW-1185">Reference proteome</keyword>
<reference evidence="2" key="1">
    <citation type="submission" date="2020-08" db="EMBL/GenBank/DDBJ databases">
        <title>Multicomponent nature underlies the extraordinary mechanical properties of spider dragline silk.</title>
        <authorList>
            <person name="Kono N."/>
            <person name="Nakamura H."/>
            <person name="Mori M."/>
            <person name="Yoshida Y."/>
            <person name="Ohtoshi R."/>
            <person name="Malay A.D."/>
            <person name="Moran D.A.P."/>
            <person name="Tomita M."/>
            <person name="Numata K."/>
            <person name="Arakawa K."/>
        </authorList>
    </citation>
    <scope>NUCLEOTIDE SEQUENCE</scope>
</reference>
<feature type="region of interest" description="Disordered" evidence="1">
    <location>
        <begin position="22"/>
        <end position="81"/>
    </location>
</feature>